<accession>A0A5J5IM27</accession>
<evidence type="ECO:0000256" key="4">
    <source>
        <dbReference type="ARBA" id="ARBA00023136"/>
    </source>
</evidence>
<comment type="subcellular location">
    <subcellularLocation>
        <location evidence="1">Membrane</location>
        <topology evidence="1">Multi-pass membrane protein</topology>
    </subcellularLocation>
</comment>
<organism evidence="6 7">
    <name type="scientific">Ginsengibacter hankyongi</name>
    <dbReference type="NCBI Taxonomy" id="2607284"/>
    <lineage>
        <taxon>Bacteria</taxon>
        <taxon>Pseudomonadati</taxon>
        <taxon>Bacteroidota</taxon>
        <taxon>Chitinophagia</taxon>
        <taxon>Chitinophagales</taxon>
        <taxon>Chitinophagaceae</taxon>
        <taxon>Ginsengibacter</taxon>
    </lineage>
</organism>
<dbReference type="NCBIfam" id="NF037968">
    <property type="entry name" value="SemiSWEET_2"/>
    <property type="match status" value="1"/>
</dbReference>
<dbReference type="GO" id="GO:0016020">
    <property type="term" value="C:membrane"/>
    <property type="evidence" value="ECO:0007669"/>
    <property type="project" value="UniProtKB-SubCell"/>
</dbReference>
<evidence type="ECO:0000313" key="6">
    <source>
        <dbReference type="EMBL" id="KAA9040914.1"/>
    </source>
</evidence>
<evidence type="ECO:0000256" key="2">
    <source>
        <dbReference type="ARBA" id="ARBA00022692"/>
    </source>
</evidence>
<sequence length="84" mass="9365">MNSITLLGMLAAFCTTISFLPQALKTIQTKNTSGISLYMYALFTFGTLFWLLYGLLSHNLPVTVANSVTFLFAAIILSYKLKYK</sequence>
<feature type="transmembrane region" description="Helical" evidence="5">
    <location>
        <begin position="6"/>
        <end position="24"/>
    </location>
</feature>
<dbReference type="GO" id="GO:0051119">
    <property type="term" value="F:sugar transmembrane transporter activity"/>
    <property type="evidence" value="ECO:0007669"/>
    <property type="project" value="InterPro"/>
</dbReference>
<dbReference type="Pfam" id="PF04193">
    <property type="entry name" value="PQ-loop"/>
    <property type="match status" value="1"/>
</dbReference>
<protein>
    <recommendedName>
        <fullName evidence="8">MtN3 and saliva related transmembrane protein</fullName>
    </recommendedName>
</protein>
<evidence type="ECO:0000256" key="1">
    <source>
        <dbReference type="ARBA" id="ARBA00004141"/>
    </source>
</evidence>
<dbReference type="Gene3D" id="1.20.1280.290">
    <property type="match status" value="1"/>
</dbReference>
<evidence type="ECO:0000256" key="5">
    <source>
        <dbReference type="SAM" id="Phobius"/>
    </source>
</evidence>
<feature type="transmembrane region" description="Helical" evidence="5">
    <location>
        <begin position="62"/>
        <end position="81"/>
    </location>
</feature>
<keyword evidence="3 5" id="KW-1133">Transmembrane helix</keyword>
<comment type="caution">
    <text evidence="6">The sequence shown here is derived from an EMBL/GenBank/DDBJ whole genome shotgun (WGS) entry which is preliminary data.</text>
</comment>
<reference evidence="6 7" key="1">
    <citation type="submission" date="2019-09" db="EMBL/GenBank/DDBJ databases">
        <title>Draft genome sequence of Ginsengibacter sp. BR5-29.</title>
        <authorList>
            <person name="Im W.-T."/>
        </authorList>
    </citation>
    <scope>NUCLEOTIDE SEQUENCE [LARGE SCALE GENOMIC DNA]</scope>
    <source>
        <strain evidence="6 7">BR5-29</strain>
    </source>
</reference>
<dbReference type="EMBL" id="VYQF01000001">
    <property type="protein sequence ID" value="KAA9040914.1"/>
    <property type="molecule type" value="Genomic_DNA"/>
</dbReference>
<dbReference type="Proteomes" id="UP000326903">
    <property type="component" value="Unassembled WGS sequence"/>
</dbReference>
<feature type="transmembrane region" description="Helical" evidence="5">
    <location>
        <begin position="36"/>
        <end position="56"/>
    </location>
</feature>
<evidence type="ECO:0000256" key="3">
    <source>
        <dbReference type="ARBA" id="ARBA00022989"/>
    </source>
</evidence>
<dbReference type="InterPro" id="IPR047662">
    <property type="entry name" value="SemiSWEET"/>
</dbReference>
<dbReference type="InterPro" id="IPR006603">
    <property type="entry name" value="PQ-loop_rpt"/>
</dbReference>
<keyword evidence="4 5" id="KW-0472">Membrane</keyword>
<evidence type="ECO:0000313" key="7">
    <source>
        <dbReference type="Proteomes" id="UP000326903"/>
    </source>
</evidence>
<keyword evidence="2 5" id="KW-0812">Transmembrane</keyword>
<gene>
    <name evidence="6" type="ORF">FW778_02430</name>
</gene>
<evidence type="ECO:0008006" key="8">
    <source>
        <dbReference type="Google" id="ProtNLM"/>
    </source>
</evidence>
<name>A0A5J5IM27_9BACT</name>
<proteinExistence type="predicted"/>
<dbReference type="RefSeq" id="WP_150413003.1">
    <property type="nucleotide sequence ID" value="NZ_VYQF01000001.1"/>
</dbReference>
<keyword evidence="7" id="KW-1185">Reference proteome</keyword>
<dbReference type="AlphaFoldDB" id="A0A5J5IM27"/>